<dbReference type="Proteomes" id="UP000299102">
    <property type="component" value="Unassembled WGS sequence"/>
</dbReference>
<evidence type="ECO:0000256" key="1">
    <source>
        <dbReference type="SAM" id="MobiDB-lite"/>
    </source>
</evidence>
<name>A0A4C1TEY7_EUMVA</name>
<evidence type="ECO:0000313" key="3">
    <source>
        <dbReference type="Proteomes" id="UP000299102"/>
    </source>
</evidence>
<dbReference type="AlphaFoldDB" id="A0A4C1TEY7"/>
<gene>
    <name evidence="2" type="ORF">EVAR_74590_1</name>
</gene>
<dbReference type="EMBL" id="BGZK01000048">
    <property type="protein sequence ID" value="GBP11977.1"/>
    <property type="molecule type" value="Genomic_DNA"/>
</dbReference>
<accession>A0A4C1TEY7</accession>
<feature type="region of interest" description="Disordered" evidence="1">
    <location>
        <begin position="1"/>
        <end position="24"/>
    </location>
</feature>
<comment type="caution">
    <text evidence="2">The sequence shown here is derived from an EMBL/GenBank/DDBJ whole genome shotgun (WGS) entry which is preliminary data.</text>
</comment>
<reference evidence="2 3" key="1">
    <citation type="journal article" date="2019" name="Commun. Biol.">
        <title>The bagworm genome reveals a unique fibroin gene that provides high tensile strength.</title>
        <authorList>
            <person name="Kono N."/>
            <person name="Nakamura H."/>
            <person name="Ohtoshi R."/>
            <person name="Tomita M."/>
            <person name="Numata K."/>
            <person name="Arakawa K."/>
        </authorList>
    </citation>
    <scope>NUCLEOTIDE SEQUENCE [LARGE SCALE GENOMIC DNA]</scope>
</reference>
<protein>
    <submittedName>
        <fullName evidence="2">Uncharacterized protein</fullName>
    </submittedName>
</protein>
<proteinExistence type="predicted"/>
<evidence type="ECO:0000313" key="2">
    <source>
        <dbReference type="EMBL" id="GBP11977.1"/>
    </source>
</evidence>
<organism evidence="2 3">
    <name type="scientific">Eumeta variegata</name>
    <name type="common">Bagworm moth</name>
    <name type="synonym">Eumeta japonica</name>
    <dbReference type="NCBI Taxonomy" id="151549"/>
    <lineage>
        <taxon>Eukaryota</taxon>
        <taxon>Metazoa</taxon>
        <taxon>Ecdysozoa</taxon>
        <taxon>Arthropoda</taxon>
        <taxon>Hexapoda</taxon>
        <taxon>Insecta</taxon>
        <taxon>Pterygota</taxon>
        <taxon>Neoptera</taxon>
        <taxon>Endopterygota</taxon>
        <taxon>Lepidoptera</taxon>
        <taxon>Glossata</taxon>
        <taxon>Ditrysia</taxon>
        <taxon>Tineoidea</taxon>
        <taxon>Psychidae</taxon>
        <taxon>Oiketicinae</taxon>
        <taxon>Eumeta</taxon>
    </lineage>
</organism>
<keyword evidence="3" id="KW-1185">Reference proteome</keyword>
<sequence length="90" mass="10236">MGRHKEAGIDQNTSMHIARPPRATCVRRRERKVVRCGRVLAYKIERTRKRSFANSRKRLASLLESHIDPSARIASGAVRRLASSILTEIN</sequence>